<comment type="subcellular location">
    <subcellularLocation>
        <location evidence="6">Cell membrane</location>
        <topology evidence="6">Multi-pass membrane protein</topology>
    </subcellularLocation>
    <subcellularLocation>
        <location evidence="6">Bacterial flagellum basal body</location>
    </subcellularLocation>
</comment>
<name>A0ABX3MS71_9RHOB</name>
<keyword evidence="8" id="KW-0969">Cilium</keyword>
<evidence type="ECO:0000313" key="8">
    <source>
        <dbReference type="EMBL" id="OOY14070.1"/>
    </source>
</evidence>
<keyword evidence="6" id="KW-1005">Bacterial flagellum biogenesis</keyword>
<dbReference type="PROSITE" id="PS01060">
    <property type="entry name" value="FLIP_1"/>
    <property type="match status" value="1"/>
</dbReference>
<comment type="caution">
    <text evidence="8">The sequence shown here is derived from an EMBL/GenBank/DDBJ whole genome shotgun (WGS) entry which is preliminary data.</text>
</comment>
<keyword evidence="7" id="KW-0732">Signal</keyword>
<keyword evidence="8" id="KW-0966">Cell projection</keyword>
<comment type="similarity">
    <text evidence="1 6">Belongs to the FliP/MopC/SpaP family.</text>
</comment>
<accession>A0ABX3MS71</accession>
<keyword evidence="6" id="KW-1006">Bacterial flagellum protein export</keyword>
<dbReference type="PRINTS" id="PR01302">
    <property type="entry name" value="TYPE3IMPPROT"/>
</dbReference>
<keyword evidence="6" id="KW-0653">Protein transport</keyword>
<comment type="function">
    <text evidence="6">Plays a role in the flagellum-specific transport system.</text>
</comment>
<sequence>MRVIRPPYVASLSGLAALTLMLSAMPAVAQDITLSLGDGESLAGRSLLIIAAITLLSLAPGLAIMVTAFPFIVTVLSILRQALGLQQSPPNMLIVSLALFLTWFIMEPVFLESWSVAGQPLVDGTIDWREAFSRGIEPFRAFMATRTNPDTFSSLTALRESAPYDGDMTAAPLSTLVPSFMLSEITRAFQIGFLVYLPFLIIDLVVSAVLMSMGMMMVPPAVVALPFKLAFFVVADGWVLLSGALVRSYF</sequence>
<proteinExistence type="inferred from homology"/>
<evidence type="ECO:0000256" key="2">
    <source>
        <dbReference type="ARBA" id="ARBA00022475"/>
    </source>
</evidence>
<evidence type="ECO:0000256" key="5">
    <source>
        <dbReference type="ARBA" id="ARBA00023136"/>
    </source>
</evidence>
<feature type="transmembrane region" description="Helical" evidence="6">
    <location>
        <begin position="188"/>
        <end position="210"/>
    </location>
</feature>
<keyword evidence="8" id="KW-0282">Flagellum</keyword>
<evidence type="ECO:0000256" key="1">
    <source>
        <dbReference type="ARBA" id="ARBA00006257"/>
    </source>
</evidence>
<evidence type="ECO:0000256" key="3">
    <source>
        <dbReference type="ARBA" id="ARBA00022692"/>
    </source>
</evidence>
<dbReference type="Pfam" id="PF00813">
    <property type="entry name" value="FliP"/>
    <property type="match status" value="1"/>
</dbReference>
<dbReference type="NCBIfam" id="NF009438">
    <property type="entry name" value="PRK12797.1"/>
    <property type="match status" value="1"/>
</dbReference>
<keyword evidence="9" id="KW-1185">Reference proteome</keyword>
<keyword evidence="4 6" id="KW-1133">Transmembrane helix</keyword>
<protein>
    <recommendedName>
        <fullName evidence="6">Flagellar biosynthetic protein FliP</fullName>
    </recommendedName>
</protein>
<dbReference type="EMBL" id="MPZS01000001">
    <property type="protein sequence ID" value="OOY14070.1"/>
    <property type="molecule type" value="Genomic_DNA"/>
</dbReference>
<dbReference type="Proteomes" id="UP000242224">
    <property type="component" value="Unassembled WGS sequence"/>
</dbReference>
<gene>
    <name evidence="6" type="primary">fliP</name>
    <name evidence="8" type="ORF">BMG00_10090</name>
</gene>
<feature type="transmembrane region" description="Helical" evidence="6">
    <location>
        <begin position="222"/>
        <end position="246"/>
    </location>
</feature>
<feature type="transmembrane region" description="Helical" evidence="6">
    <location>
        <begin position="91"/>
        <end position="111"/>
    </location>
</feature>
<evidence type="ECO:0000256" key="4">
    <source>
        <dbReference type="ARBA" id="ARBA00022989"/>
    </source>
</evidence>
<dbReference type="InterPro" id="IPR005838">
    <property type="entry name" value="T3SS_IM_P"/>
</dbReference>
<dbReference type="NCBIfam" id="TIGR01103">
    <property type="entry name" value="fliP"/>
    <property type="match status" value="1"/>
</dbReference>
<reference evidence="8 9" key="1">
    <citation type="submission" date="2016-11" db="EMBL/GenBank/DDBJ databases">
        <title>A multilocus sequence analysis scheme for characterization of bacteria in the genus Thioclava.</title>
        <authorList>
            <person name="Liu Y."/>
            <person name="Shao Z."/>
        </authorList>
    </citation>
    <scope>NUCLEOTIDE SEQUENCE [LARGE SCALE GENOMIC DNA]</scope>
    <source>
        <strain evidence="8 9">11.10-0-13</strain>
    </source>
</reference>
<keyword evidence="5 6" id="KW-0472">Membrane</keyword>
<dbReference type="PRINTS" id="PR00951">
    <property type="entry name" value="FLGBIOSNFLIP"/>
</dbReference>
<organism evidence="8 9">
    <name type="scientific">Thioclava marina</name>
    <dbReference type="NCBI Taxonomy" id="1915077"/>
    <lineage>
        <taxon>Bacteria</taxon>
        <taxon>Pseudomonadati</taxon>
        <taxon>Pseudomonadota</taxon>
        <taxon>Alphaproteobacteria</taxon>
        <taxon>Rhodobacterales</taxon>
        <taxon>Paracoccaceae</taxon>
        <taxon>Thioclava</taxon>
    </lineage>
</organism>
<keyword evidence="3 6" id="KW-0812">Transmembrane</keyword>
<dbReference type="PANTHER" id="PTHR30587">
    <property type="entry name" value="FLAGELLAR BIOSYNTHETIC PROTEIN FLIP"/>
    <property type="match status" value="1"/>
</dbReference>
<keyword evidence="6" id="KW-0813">Transport</keyword>
<evidence type="ECO:0000313" key="9">
    <source>
        <dbReference type="Proteomes" id="UP000242224"/>
    </source>
</evidence>
<feature type="signal peptide" evidence="7">
    <location>
        <begin position="1"/>
        <end position="29"/>
    </location>
</feature>
<feature type="transmembrane region" description="Helical" evidence="6">
    <location>
        <begin position="48"/>
        <end position="79"/>
    </location>
</feature>
<dbReference type="PANTHER" id="PTHR30587:SF2">
    <property type="entry name" value="SURFACE PRESENTATION OF ANTIGENS PROTEIN SPAP"/>
    <property type="match status" value="1"/>
</dbReference>
<keyword evidence="2 6" id="KW-1003">Cell membrane</keyword>
<dbReference type="InterPro" id="IPR005837">
    <property type="entry name" value="FliP"/>
</dbReference>
<evidence type="ECO:0000256" key="7">
    <source>
        <dbReference type="SAM" id="SignalP"/>
    </source>
</evidence>
<evidence type="ECO:0000256" key="6">
    <source>
        <dbReference type="RuleBase" id="RU362069"/>
    </source>
</evidence>
<feature type="chain" id="PRO_5046011625" description="Flagellar biosynthetic protein FliP" evidence="7">
    <location>
        <begin position="30"/>
        <end position="250"/>
    </location>
</feature>